<feature type="chain" id="PRO_5029007677" evidence="1">
    <location>
        <begin position="24"/>
        <end position="193"/>
    </location>
</feature>
<protein>
    <submittedName>
        <fullName evidence="3">Polyisoprenoid-binding protein</fullName>
    </submittedName>
</protein>
<evidence type="ECO:0000313" key="3">
    <source>
        <dbReference type="EMBL" id="QNP49666.1"/>
    </source>
</evidence>
<reference evidence="3 4" key="1">
    <citation type="submission" date="2020-08" db="EMBL/GenBank/DDBJ databases">
        <title>Genome sequence of Diaphorobacter aerolatus KACC 16536T.</title>
        <authorList>
            <person name="Hyun D.-W."/>
            <person name="Bae J.-W."/>
        </authorList>
    </citation>
    <scope>NUCLEOTIDE SEQUENCE [LARGE SCALE GENOMIC DNA]</scope>
    <source>
        <strain evidence="3 4">KACC 16536</strain>
    </source>
</reference>
<dbReference type="Proteomes" id="UP000516028">
    <property type="component" value="Chromosome"/>
</dbReference>
<feature type="domain" description="Lipid/polyisoprenoid-binding YceI-like" evidence="2">
    <location>
        <begin position="27"/>
        <end position="191"/>
    </location>
</feature>
<dbReference type="PANTHER" id="PTHR34406">
    <property type="entry name" value="PROTEIN YCEI"/>
    <property type="match status" value="1"/>
</dbReference>
<dbReference type="SMART" id="SM00867">
    <property type="entry name" value="YceI"/>
    <property type="match status" value="1"/>
</dbReference>
<evidence type="ECO:0000259" key="2">
    <source>
        <dbReference type="SMART" id="SM00867"/>
    </source>
</evidence>
<dbReference type="PANTHER" id="PTHR34406:SF2">
    <property type="entry name" value="PERIPLASMIC PROTEIN"/>
    <property type="match status" value="1"/>
</dbReference>
<dbReference type="Gene3D" id="2.40.128.110">
    <property type="entry name" value="Lipid/polyisoprenoid-binding, YceI-like"/>
    <property type="match status" value="1"/>
</dbReference>
<sequence length="193" mass="20931">MRKYVLALAAAAATALIGTAAHAEPASYAIDPTHTFATFEISHFGASVNRARFDKKEGTVQLDKAAKTGKVELTLHIDSVNSGTPPFNKHLQSAEIFDAEKFPTAKFVGDKFTFDGDKLTSVSGNLTIKGKSQPVTFKANQFACYESPMLKREVCGGDFETTIDRTAFGVDYGVQYGFPKNVRIVAQIEAVKQ</sequence>
<dbReference type="InterPro" id="IPR036761">
    <property type="entry name" value="TTHA0802/YceI-like_sf"/>
</dbReference>
<dbReference type="KEGG" id="daer:H9K75_06895"/>
<keyword evidence="1" id="KW-0732">Signal</keyword>
<dbReference type="Pfam" id="PF04264">
    <property type="entry name" value="YceI"/>
    <property type="match status" value="1"/>
</dbReference>
<feature type="signal peptide" evidence="1">
    <location>
        <begin position="1"/>
        <end position="23"/>
    </location>
</feature>
<keyword evidence="4" id="KW-1185">Reference proteome</keyword>
<dbReference type="AlphaFoldDB" id="A0A7H0GN00"/>
<gene>
    <name evidence="3" type="ORF">H9K75_06895</name>
</gene>
<accession>A0A7H0GN00</accession>
<dbReference type="InterPro" id="IPR007372">
    <property type="entry name" value="Lipid/polyisoprenoid-bd_YceI"/>
</dbReference>
<name>A0A7H0GN00_9BURK</name>
<dbReference type="RefSeq" id="WP_187725210.1">
    <property type="nucleotide sequence ID" value="NZ_CP060783.1"/>
</dbReference>
<proteinExistence type="predicted"/>
<evidence type="ECO:0000313" key="4">
    <source>
        <dbReference type="Proteomes" id="UP000516028"/>
    </source>
</evidence>
<dbReference type="EMBL" id="CP060783">
    <property type="protein sequence ID" value="QNP49666.1"/>
    <property type="molecule type" value="Genomic_DNA"/>
</dbReference>
<evidence type="ECO:0000256" key="1">
    <source>
        <dbReference type="SAM" id="SignalP"/>
    </source>
</evidence>
<dbReference type="SUPFAM" id="SSF101874">
    <property type="entry name" value="YceI-like"/>
    <property type="match status" value="1"/>
</dbReference>
<organism evidence="3 4">
    <name type="scientific">Diaphorobacter aerolatus</name>
    <dbReference type="NCBI Taxonomy" id="1288495"/>
    <lineage>
        <taxon>Bacteria</taxon>
        <taxon>Pseudomonadati</taxon>
        <taxon>Pseudomonadota</taxon>
        <taxon>Betaproteobacteria</taxon>
        <taxon>Burkholderiales</taxon>
        <taxon>Comamonadaceae</taxon>
        <taxon>Diaphorobacter</taxon>
    </lineage>
</organism>